<name>A0A9P1NS82_9PROT</name>
<feature type="domain" description="Transposase DDE" evidence="2">
    <location>
        <begin position="75"/>
        <end position="125"/>
    </location>
</feature>
<dbReference type="InterPro" id="IPR025668">
    <property type="entry name" value="Tnp_DDE_dom"/>
</dbReference>
<reference evidence="3 4" key="1">
    <citation type="journal article" date="2011" name="PLoS Genet.">
        <title>Azospirillum genomes reveal transition of bacteria from aquatic to terrestrial environments.</title>
        <authorList>
            <person name="Wisniewski-Dye F."/>
            <person name="Borziak K."/>
            <person name="Khalsa-Moyers G."/>
            <person name="Alexandre G."/>
            <person name="Sukharnikov L.O."/>
            <person name="Wuichet K."/>
            <person name="Hurst G.B."/>
            <person name="McDonald W.H."/>
            <person name="Robertson J.S."/>
            <person name="Barbe V."/>
            <person name="Calteau A."/>
            <person name="Rouy Z."/>
            <person name="Mangenot S."/>
            <person name="Prigent-Combaret C."/>
            <person name="Normand P."/>
            <person name="Boyer M."/>
            <person name="Siguier P."/>
            <person name="Dessaux Y."/>
            <person name="Elmerich C."/>
            <person name="Condemine G."/>
            <person name="Krishnen G."/>
            <person name="Kennedy I."/>
            <person name="Paterson A.H."/>
            <person name="Gonzalez V."/>
            <person name="Mavingui P."/>
            <person name="Zhulin I.B."/>
        </authorList>
    </citation>
    <scope>NUCLEOTIDE SEQUENCE [LARGE SCALE GENOMIC DNA]</scope>
    <source>
        <strain evidence="3 4">Sp245</strain>
    </source>
</reference>
<evidence type="ECO:0000313" key="4">
    <source>
        <dbReference type="Proteomes" id="UP000007319"/>
    </source>
</evidence>
<evidence type="ECO:0000256" key="1">
    <source>
        <dbReference type="SAM" id="MobiDB-lite"/>
    </source>
</evidence>
<accession>A0A9P1NS82</accession>
<protein>
    <recommendedName>
        <fullName evidence="2">Transposase DDE domain-containing protein</fullName>
    </recommendedName>
</protein>
<dbReference type="EMBL" id="HE577332">
    <property type="protein sequence ID" value="CCD03794.1"/>
    <property type="molecule type" value="Genomic_DNA"/>
</dbReference>
<dbReference type="KEGG" id="abs:AZOBR_p50021"/>
<feature type="region of interest" description="Disordered" evidence="1">
    <location>
        <begin position="158"/>
        <end position="188"/>
    </location>
</feature>
<sequence>MGCSVPDIVLFGRVNRRILHGLHRACHTVADPMISHYDVPKHSGHRATPQHALSAAGRHLTPGNGEAALRRLEAWNRQVGIIRRQLEKIFGTWKRSCGLRRARYCGLARFSLQVRLTSIADNLRRAATVPKPVPAWIRGEMCLQHPCLRPQHPRLWATNQPPPWHSTPGSPARYSHPRARLMRGSERT</sequence>
<geneLocation type="plasmid" evidence="3 4">
    <name>AZOBR_p5</name>
</geneLocation>
<dbReference type="Pfam" id="PF13751">
    <property type="entry name" value="DDE_Tnp_1_6"/>
    <property type="match status" value="1"/>
</dbReference>
<evidence type="ECO:0000259" key="2">
    <source>
        <dbReference type="Pfam" id="PF13751"/>
    </source>
</evidence>
<keyword evidence="4" id="KW-1185">Reference proteome</keyword>
<organism evidence="3 4">
    <name type="scientific">Azospirillum baldaniorum</name>
    <dbReference type="NCBI Taxonomy" id="1064539"/>
    <lineage>
        <taxon>Bacteria</taxon>
        <taxon>Pseudomonadati</taxon>
        <taxon>Pseudomonadota</taxon>
        <taxon>Alphaproteobacteria</taxon>
        <taxon>Rhodospirillales</taxon>
        <taxon>Azospirillaceae</taxon>
        <taxon>Azospirillum</taxon>
    </lineage>
</organism>
<gene>
    <name evidence="3" type="ORF">AZOBR_p50021</name>
</gene>
<dbReference type="Proteomes" id="UP000007319">
    <property type="component" value="Plasmid AZOBR_p5"/>
</dbReference>
<evidence type="ECO:0000313" key="3">
    <source>
        <dbReference type="EMBL" id="CCD03794.1"/>
    </source>
</evidence>
<dbReference type="AlphaFoldDB" id="A0A9P1NS82"/>
<proteinExistence type="predicted"/>
<keyword evidence="3" id="KW-0614">Plasmid</keyword>